<dbReference type="GO" id="GO:0008233">
    <property type="term" value="F:peptidase activity"/>
    <property type="evidence" value="ECO:0007669"/>
    <property type="project" value="UniProtKB-KW"/>
</dbReference>
<dbReference type="Proteomes" id="UP000765509">
    <property type="component" value="Unassembled WGS sequence"/>
</dbReference>
<reference evidence="4" key="1">
    <citation type="submission" date="2021-03" db="EMBL/GenBank/DDBJ databases">
        <title>Draft genome sequence of rust myrtle Austropuccinia psidii MF-1, a brazilian biotype.</title>
        <authorList>
            <person name="Quecine M.C."/>
            <person name="Pachon D.M.R."/>
            <person name="Bonatelli M.L."/>
            <person name="Correr F.H."/>
            <person name="Franceschini L.M."/>
            <person name="Leite T.F."/>
            <person name="Margarido G.R.A."/>
            <person name="Almeida C.A."/>
            <person name="Ferrarezi J.A."/>
            <person name="Labate C.A."/>
        </authorList>
    </citation>
    <scope>NUCLEOTIDE SEQUENCE</scope>
    <source>
        <strain evidence="4">MF-1</strain>
    </source>
</reference>
<dbReference type="SUPFAM" id="SSF53098">
    <property type="entry name" value="Ribonuclease H-like"/>
    <property type="match status" value="1"/>
</dbReference>
<dbReference type="PANTHER" id="PTHR42648">
    <property type="entry name" value="TRANSPOSASE, PUTATIVE-RELATED"/>
    <property type="match status" value="1"/>
</dbReference>
<dbReference type="PANTHER" id="PTHR42648:SF28">
    <property type="entry name" value="TRANSPOSON-ENCODED PROTEIN WITH RIBONUCLEASE H-LIKE AND RETROVIRUS ZINC FINGER-LIKE DOMAINS"/>
    <property type="match status" value="1"/>
</dbReference>
<name>A0A9Q3GK56_9BASI</name>
<dbReference type="GO" id="GO:0006508">
    <property type="term" value="P:proteolysis"/>
    <property type="evidence" value="ECO:0007669"/>
    <property type="project" value="UniProtKB-KW"/>
</dbReference>
<dbReference type="InterPro" id="IPR054722">
    <property type="entry name" value="PolX-like_BBD"/>
</dbReference>
<proteinExistence type="predicted"/>
<evidence type="ECO:0000256" key="2">
    <source>
        <dbReference type="SAM" id="MobiDB-lite"/>
    </source>
</evidence>
<sequence length="384" mass="43618">MAYSIVGKISRNSNAYDHVIDSMVLNMNSSINPRQVLHKLSELLQHKNTKTSFQKGIKMEENCALLTDSSSFPYKITYVCRDGKHNPKNTTHKPENCWAEHPELRPNQKNKNGKRPSNPETHQTGLEALFTDKEIMIDTPLSCVIDCGATYHIFHHKNLFKNLTLNSNERIATSNPSSNLLCKGRGMVEIEVNNKLFKLQSCLYFLRLTRNLVSLLGLCSEPITITRNGSFFHLSKQNKVFLSSNIINKRMIVMFDQPSAILTDVPDKTPWNASLCHPGNHVLKALVLGIHNMDPCDICAQGKMTSLPFKGNFTETSMPLDCIHMDIVVPISPLSKSGHCYFLTITDQHNSFKITKFLKNKSDIYDELIIQLKYMENIHEIKVK</sequence>
<dbReference type="OrthoDB" id="7691805at2759"/>
<organism evidence="4 5">
    <name type="scientific">Austropuccinia psidii MF-1</name>
    <dbReference type="NCBI Taxonomy" id="1389203"/>
    <lineage>
        <taxon>Eukaryota</taxon>
        <taxon>Fungi</taxon>
        <taxon>Dikarya</taxon>
        <taxon>Basidiomycota</taxon>
        <taxon>Pucciniomycotina</taxon>
        <taxon>Pucciniomycetes</taxon>
        <taxon>Pucciniales</taxon>
        <taxon>Sphaerophragmiaceae</taxon>
        <taxon>Austropuccinia</taxon>
    </lineage>
</organism>
<comment type="caution">
    <text evidence="4">The sequence shown here is derived from an EMBL/GenBank/DDBJ whole genome shotgun (WGS) entry which is preliminary data.</text>
</comment>
<evidence type="ECO:0000313" key="4">
    <source>
        <dbReference type="EMBL" id="MBW0469542.1"/>
    </source>
</evidence>
<keyword evidence="1" id="KW-0378">Hydrolase</keyword>
<keyword evidence="1" id="KW-0645">Protease</keyword>
<feature type="compositionally biased region" description="Basic and acidic residues" evidence="2">
    <location>
        <begin position="92"/>
        <end position="106"/>
    </location>
</feature>
<evidence type="ECO:0000259" key="3">
    <source>
        <dbReference type="Pfam" id="PF22936"/>
    </source>
</evidence>
<dbReference type="InterPro" id="IPR012337">
    <property type="entry name" value="RNaseH-like_sf"/>
</dbReference>
<keyword evidence="5" id="KW-1185">Reference proteome</keyword>
<dbReference type="EMBL" id="AVOT02002217">
    <property type="protein sequence ID" value="MBW0469542.1"/>
    <property type="molecule type" value="Genomic_DNA"/>
</dbReference>
<feature type="domain" description="Retrovirus-related Pol polyprotein from transposon TNT 1-94-like beta-barrel" evidence="3">
    <location>
        <begin position="144"/>
        <end position="218"/>
    </location>
</feature>
<dbReference type="AlphaFoldDB" id="A0A9Q3GK56"/>
<evidence type="ECO:0000256" key="1">
    <source>
        <dbReference type="ARBA" id="ARBA00022670"/>
    </source>
</evidence>
<accession>A0A9Q3GK56</accession>
<dbReference type="Pfam" id="PF22936">
    <property type="entry name" value="Pol_BBD"/>
    <property type="match status" value="1"/>
</dbReference>
<dbReference type="InterPro" id="IPR039537">
    <property type="entry name" value="Retrotran_Ty1/copia-like"/>
</dbReference>
<evidence type="ECO:0000313" key="5">
    <source>
        <dbReference type="Proteomes" id="UP000765509"/>
    </source>
</evidence>
<gene>
    <name evidence="4" type="ORF">O181_009257</name>
</gene>
<protein>
    <recommendedName>
        <fullName evidence="3">Retrovirus-related Pol polyprotein from transposon TNT 1-94-like beta-barrel domain-containing protein</fullName>
    </recommendedName>
</protein>
<feature type="region of interest" description="Disordered" evidence="2">
    <location>
        <begin position="84"/>
        <end position="122"/>
    </location>
</feature>